<dbReference type="Gene3D" id="1.10.3810.10">
    <property type="entry name" value="Biosynthetic peptidoglycan transglycosylase-like"/>
    <property type="match status" value="1"/>
</dbReference>
<evidence type="ECO:0000256" key="7">
    <source>
        <dbReference type="ARBA" id="ARBA00022475"/>
    </source>
</evidence>
<evidence type="ECO:0000256" key="8">
    <source>
        <dbReference type="ARBA" id="ARBA00022519"/>
    </source>
</evidence>
<comment type="similarity">
    <text evidence="4">In the N-terminal section; belongs to the glycosyltransferase 51 family.</text>
</comment>
<keyword evidence="20" id="KW-0046">Antibiotic resistance</keyword>
<evidence type="ECO:0000256" key="24">
    <source>
        <dbReference type="ARBA" id="ARBA00044770"/>
    </source>
</evidence>
<evidence type="ECO:0000256" key="20">
    <source>
        <dbReference type="ARBA" id="ARBA00023251"/>
    </source>
</evidence>
<evidence type="ECO:0000256" key="16">
    <source>
        <dbReference type="ARBA" id="ARBA00022968"/>
    </source>
</evidence>
<feature type="domain" description="Penicillin-binding protein OB-like" evidence="28">
    <location>
        <begin position="324"/>
        <end position="420"/>
    </location>
</feature>
<gene>
    <name evidence="29" type="ORF">U1T56_02145</name>
</gene>
<evidence type="ECO:0000256" key="3">
    <source>
        <dbReference type="ARBA" id="ARBA00007090"/>
    </source>
</evidence>
<keyword evidence="10" id="KW-0645">Protease</keyword>
<dbReference type="PANTHER" id="PTHR32282">
    <property type="entry name" value="BINDING PROTEIN TRANSPEPTIDASE, PUTATIVE-RELATED"/>
    <property type="match status" value="1"/>
</dbReference>
<comment type="caution">
    <text evidence="29">The sequence shown here is derived from an EMBL/GenBank/DDBJ whole genome shotgun (WGS) entry which is preliminary data.</text>
</comment>
<evidence type="ECO:0000256" key="15">
    <source>
        <dbReference type="ARBA" id="ARBA00022960"/>
    </source>
</evidence>
<dbReference type="InterPro" id="IPR012338">
    <property type="entry name" value="Beta-lactam/transpept-like"/>
</dbReference>
<evidence type="ECO:0000256" key="1">
    <source>
        <dbReference type="ARBA" id="ARBA00004249"/>
    </source>
</evidence>
<dbReference type="Pfam" id="PF00912">
    <property type="entry name" value="Transgly"/>
    <property type="match status" value="1"/>
</dbReference>
<evidence type="ECO:0000256" key="12">
    <source>
        <dbReference type="ARBA" id="ARBA00022679"/>
    </source>
</evidence>
<evidence type="ECO:0000256" key="5">
    <source>
        <dbReference type="ARBA" id="ARBA00012448"/>
    </source>
</evidence>
<dbReference type="EC" id="2.4.99.28" evidence="24"/>
<dbReference type="SUPFAM" id="SSF56601">
    <property type="entry name" value="beta-lactamase/transpeptidase-like"/>
    <property type="match status" value="1"/>
</dbReference>
<evidence type="ECO:0000256" key="6">
    <source>
        <dbReference type="ARBA" id="ARBA00018638"/>
    </source>
</evidence>
<dbReference type="InterPro" id="IPR036950">
    <property type="entry name" value="PBP_transglycosylase"/>
</dbReference>
<evidence type="ECO:0000259" key="28">
    <source>
        <dbReference type="Pfam" id="PF17092"/>
    </source>
</evidence>
<evidence type="ECO:0000256" key="14">
    <source>
        <dbReference type="ARBA" id="ARBA00022801"/>
    </source>
</evidence>
<protein>
    <recommendedName>
        <fullName evidence="6">Penicillin-binding protein 1A</fullName>
        <ecNumber evidence="24">2.4.99.28</ecNumber>
        <ecNumber evidence="5">3.4.16.4</ecNumber>
    </recommendedName>
</protein>
<dbReference type="Pfam" id="PF00905">
    <property type="entry name" value="Transpeptidase"/>
    <property type="match status" value="1"/>
</dbReference>
<dbReference type="PANTHER" id="PTHR32282:SF27">
    <property type="entry name" value="PENICILLIN-BINDING PROTEIN 1A"/>
    <property type="match status" value="1"/>
</dbReference>
<keyword evidence="19" id="KW-0472">Membrane</keyword>
<keyword evidence="14" id="KW-0378">Hydrolase</keyword>
<sequence length="797" mass="86912">MRRLFRFLASLVLGTIVLAVLAGIGLFVLVERYGGELPDYRQLATYEPPTTTRIHAGDGRLLAEYAREKRVYVPAEAIPDRVKQAFIAAEDQNFYRHPGIDIVGISRALLSNVQRLGTDRRPEGASTITQQVAKNFLLSNELSYKRKLKEAILALRMERAFTKDHILELYLNEIFLGNRSYGVAAAALNYFNKSLDELSIAEAALLGGLPKAPSSYDPRRNPEAALARRNYVIGRMADDGYITAAEAEAARNEPIVLREQSPTEFAEADFFIEEVRRQLVARLGEDGFYAGGLSVRVTVSPKLQEIADRALRHGLSAYDRRRGWRGPWGRIDLAAAGAAWPAKLASMDPGFELGTWKRGVVLEAQKDRVEVGLEGGEKIRLSASDVAWTKRNLDPGDLVLLEPMSEGGERRWVLRQRPEVDGAVVAIDPHTGRVLAMSGGFSYRQSKFNRATQAKRQPGSAFKPFVYLAALEEGMTPATVMLDAPIVVDQGPGLPKWRPENYTDDFLGPITLRVALEKSRNTISVRIAQTIGMAKIIDLANRVGIGEGLGPYLAASLGANEVTPLQLTAAYASIVNGGKKIEPVLVERIQDRHGRTIMRGDPRSCDGCNGIAWDGSPPPALPDPREQVLDPRHAYQMVSMLEGVVERGTAKAALSIGKPVAGKTGTSNDSRDTWFVGFSPDLVVGVFVGYDQPQSLGKHETGASVALPIWIEVMDAALKDQPATPFRTPPGLTLVRVDATTGRLPGPDSRAVITEAFLPGTEPGRDRSIDPDAEPADPFTAARETMKVIPPGTSGLY</sequence>
<dbReference type="InterPro" id="IPR031376">
    <property type="entry name" value="PCB_OB"/>
</dbReference>
<dbReference type="InterPro" id="IPR001460">
    <property type="entry name" value="PCN-bd_Tpept"/>
</dbReference>
<feature type="domain" description="Glycosyl transferase family 51" evidence="27">
    <location>
        <begin position="59"/>
        <end position="236"/>
    </location>
</feature>
<evidence type="ECO:0000259" key="27">
    <source>
        <dbReference type="Pfam" id="PF00912"/>
    </source>
</evidence>
<comment type="similarity">
    <text evidence="3">In the C-terminal section; belongs to the transpeptidase family.</text>
</comment>
<evidence type="ECO:0000256" key="21">
    <source>
        <dbReference type="ARBA" id="ARBA00023268"/>
    </source>
</evidence>
<keyword evidence="17" id="KW-0573">Peptidoglycan synthesis</keyword>
<dbReference type="CDD" id="cd00164">
    <property type="entry name" value="S1_like"/>
    <property type="match status" value="1"/>
</dbReference>
<evidence type="ECO:0000256" key="11">
    <source>
        <dbReference type="ARBA" id="ARBA00022676"/>
    </source>
</evidence>
<dbReference type="EC" id="3.4.16.4" evidence="5"/>
<accession>A0ABU8XL52</accession>
<keyword evidence="21" id="KW-0511">Multifunctional enzyme</keyword>
<evidence type="ECO:0000256" key="19">
    <source>
        <dbReference type="ARBA" id="ARBA00023136"/>
    </source>
</evidence>
<comment type="pathway">
    <text evidence="2">Cell wall biogenesis; peptidoglycan biosynthesis.</text>
</comment>
<dbReference type="Gene3D" id="3.40.710.10">
    <property type="entry name" value="DD-peptidase/beta-lactamase superfamily"/>
    <property type="match status" value="2"/>
</dbReference>
<keyword evidence="15" id="KW-0133">Cell shape</keyword>
<keyword evidence="16" id="KW-0735">Signal-anchor</keyword>
<keyword evidence="12" id="KW-0808">Transferase</keyword>
<dbReference type="InterPro" id="IPR001264">
    <property type="entry name" value="Glyco_trans_51"/>
</dbReference>
<keyword evidence="11" id="KW-0328">Glycosyltransferase</keyword>
<dbReference type="Pfam" id="PF17092">
    <property type="entry name" value="PCB_OB"/>
    <property type="match status" value="1"/>
</dbReference>
<evidence type="ECO:0000256" key="23">
    <source>
        <dbReference type="ARBA" id="ARBA00034000"/>
    </source>
</evidence>
<dbReference type="RefSeq" id="WP_418157777.1">
    <property type="nucleotide sequence ID" value="NZ_JBBLZC010000001.1"/>
</dbReference>
<evidence type="ECO:0000256" key="4">
    <source>
        <dbReference type="ARBA" id="ARBA00007739"/>
    </source>
</evidence>
<comment type="subcellular location">
    <subcellularLocation>
        <location evidence="1">Cell inner membrane</location>
        <topology evidence="1">Single-pass type II membrane protein</topology>
    </subcellularLocation>
</comment>
<reference evidence="29 30" key="1">
    <citation type="submission" date="2024-01" db="EMBL/GenBank/DDBJ databases">
        <title>Multi-omics insights into the function and evolution of sodium benzoate biodegradation pathways in Benzoatithermus flavus gen. nov., sp. nov. from hot spring.</title>
        <authorList>
            <person name="Hu C.-J."/>
            <person name="Li W.-J."/>
        </authorList>
    </citation>
    <scope>NUCLEOTIDE SEQUENCE [LARGE SCALE GENOMIC DNA]</scope>
    <source>
        <strain evidence="29 30">SYSU G07066</strain>
    </source>
</reference>
<proteinExistence type="inferred from homology"/>
<evidence type="ECO:0000256" key="9">
    <source>
        <dbReference type="ARBA" id="ARBA00022645"/>
    </source>
</evidence>
<comment type="catalytic activity">
    <reaction evidence="25">
        <text>[GlcNAc-(1-&gt;4)-Mur2Ac(oyl-L-Ala-gamma-D-Glu-L-Lys-D-Ala-D-Ala)](n)-di-trans,octa-cis-undecaprenyl diphosphate + beta-D-GlcNAc-(1-&gt;4)-Mur2Ac(oyl-L-Ala-gamma-D-Glu-L-Lys-D-Ala-D-Ala)-di-trans,octa-cis-undecaprenyl diphosphate = [GlcNAc-(1-&gt;4)-Mur2Ac(oyl-L-Ala-gamma-D-Glu-L-Lys-D-Ala-D-Ala)](n+1)-di-trans,octa-cis-undecaprenyl diphosphate + di-trans,octa-cis-undecaprenyl diphosphate + H(+)</text>
        <dbReference type="Rhea" id="RHEA:23708"/>
        <dbReference type="Rhea" id="RHEA-COMP:9602"/>
        <dbReference type="Rhea" id="RHEA-COMP:9603"/>
        <dbReference type="ChEBI" id="CHEBI:15378"/>
        <dbReference type="ChEBI" id="CHEBI:58405"/>
        <dbReference type="ChEBI" id="CHEBI:60033"/>
        <dbReference type="ChEBI" id="CHEBI:78435"/>
        <dbReference type="EC" id="2.4.99.28"/>
    </reaction>
</comment>
<keyword evidence="9" id="KW-0121">Carboxypeptidase</keyword>
<evidence type="ECO:0000256" key="17">
    <source>
        <dbReference type="ARBA" id="ARBA00022984"/>
    </source>
</evidence>
<dbReference type="InterPro" id="IPR050396">
    <property type="entry name" value="Glycosyltr_51/Transpeptidase"/>
</dbReference>
<keyword evidence="18" id="KW-1133">Transmembrane helix</keyword>
<keyword evidence="30" id="KW-1185">Reference proteome</keyword>
<keyword evidence="7" id="KW-1003">Cell membrane</keyword>
<dbReference type="Proteomes" id="UP001375743">
    <property type="component" value="Unassembled WGS sequence"/>
</dbReference>
<organism evidence="29 30">
    <name type="scientific">Benzoatithermus flavus</name>
    <dbReference type="NCBI Taxonomy" id="3108223"/>
    <lineage>
        <taxon>Bacteria</taxon>
        <taxon>Pseudomonadati</taxon>
        <taxon>Pseudomonadota</taxon>
        <taxon>Alphaproteobacteria</taxon>
        <taxon>Geminicoccales</taxon>
        <taxon>Geminicoccaceae</taxon>
        <taxon>Benzoatithermus</taxon>
    </lineage>
</organism>
<comment type="catalytic activity">
    <reaction evidence="23">
        <text>Preferential cleavage: (Ac)2-L-Lys-D-Ala-|-D-Ala. Also transpeptidation of peptidyl-alanyl moieties that are N-acyl substituents of D-alanine.</text>
        <dbReference type="EC" id="3.4.16.4"/>
    </reaction>
</comment>
<dbReference type="InterPro" id="IPR023346">
    <property type="entry name" value="Lysozyme-like_dom_sf"/>
</dbReference>
<evidence type="ECO:0000256" key="25">
    <source>
        <dbReference type="ARBA" id="ARBA00049902"/>
    </source>
</evidence>
<name>A0ABU8XL52_9PROT</name>
<evidence type="ECO:0000256" key="13">
    <source>
        <dbReference type="ARBA" id="ARBA00022692"/>
    </source>
</evidence>
<keyword evidence="8" id="KW-0997">Cell inner membrane</keyword>
<evidence type="ECO:0000256" key="10">
    <source>
        <dbReference type="ARBA" id="ARBA00022670"/>
    </source>
</evidence>
<dbReference type="SUPFAM" id="SSF53955">
    <property type="entry name" value="Lysozyme-like"/>
    <property type="match status" value="1"/>
</dbReference>
<evidence type="ECO:0000256" key="18">
    <source>
        <dbReference type="ARBA" id="ARBA00022989"/>
    </source>
</evidence>
<keyword evidence="22" id="KW-0961">Cell wall biogenesis/degradation</keyword>
<keyword evidence="13" id="KW-0812">Transmembrane</keyword>
<evidence type="ECO:0000313" key="30">
    <source>
        <dbReference type="Proteomes" id="UP001375743"/>
    </source>
</evidence>
<evidence type="ECO:0000259" key="26">
    <source>
        <dbReference type="Pfam" id="PF00905"/>
    </source>
</evidence>
<evidence type="ECO:0000256" key="22">
    <source>
        <dbReference type="ARBA" id="ARBA00023316"/>
    </source>
</evidence>
<evidence type="ECO:0000256" key="2">
    <source>
        <dbReference type="ARBA" id="ARBA00004752"/>
    </source>
</evidence>
<feature type="domain" description="Penicillin-binding protein transpeptidase" evidence="26">
    <location>
        <begin position="422"/>
        <end position="708"/>
    </location>
</feature>
<dbReference type="EMBL" id="JBBLZC010000001">
    <property type="protein sequence ID" value="MEK0081937.1"/>
    <property type="molecule type" value="Genomic_DNA"/>
</dbReference>
<evidence type="ECO:0000313" key="29">
    <source>
        <dbReference type="EMBL" id="MEK0081937.1"/>
    </source>
</evidence>
<dbReference type="NCBIfam" id="TIGR02074">
    <property type="entry name" value="PBP_1a_fam"/>
    <property type="match status" value="1"/>
</dbReference>